<evidence type="ECO:0000256" key="1">
    <source>
        <dbReference type="ARBA" id="ARBA00010928"/>
    </source>
</evidence>
<dbReference type="InterPro" id="IPR036291">
    <property type="entry name" value="NAD(P)-bd_dom_sf"/>
</dbReference>
<evidence type="ECO:0000313" key="6">
    <source>
        <dbReference type="Proteomes" id="UP001596414"/>
    </source>
</evidence>
<comment type="caution">
    <text evidence="5">The sequence shown here is derived from an EMBL/GenBank/DDBJ whole genome shotgun (WGS) entry which is preliminary data.</text>
</comment>
<evidence type="ECO:0000259" key="3">
    <source>
        <dbReference type="Pfam" id="PF01408"/>
    </source>
</evidence>
<dbReference type="PANTHER" id="PTHR22604:SF105">
    <property type="entry name" value="TRANS-1,2-DIHYDROBENZENE-1,2-DIOL DEHYDROGENASE"/>
    <property type="match status" value="1"/>
</dbReference>
<name>A0ABD5X7Q2_9EURY</name>
<dbReference type="InterPro" id="IPR000683">
    <property type="entry name" value="Gfo/Idh/MocA-like_OxRdtase_N"/>
</dbReference>
<reference evidence="5 6" key="1">
    <citation type="journal article" date="2014" name="Int. J. Syst. Evol. Microbiol.">
        <title>Complete genome sequence of Corynebacterium casei LMG S-19264T (=DSM 44701T), isolated from a smear-ripened cheese.</title>
        <authorList>
            <consortium name="US DOE Joint Genome Institute (JGI-PGF)"/>
            <person name="Walter F."/>
            <person name="Albersmeier A."/>
            <person name="Kalinowski J."/>
            <person name="Ruckert C."/>
        </authorList>
    </citation>
    <scope>NUCLEOTIDE SEQUENCE [LARGE SCALE GENOMIC DNA]</scope>
    <source>
        <strain evidence="5 6">CGMCC 4.7215</strain>
    </source>
</reference>
<dbReference type="SUPFAM" id="SSF51735">
    <property type="entry name" value="NAD(P)-binding Rossmann-fold domains"/>
    <property type="match status" value="1"/>
</dbReference>
<dbReference type="Pfam" id="PF01408">
    <property type="entry name" value="GFO_IDH_MocA"/>
    <property type="match status" value="1"/>
</dbReference>
<dbReference type="Gene3D" id="3.40.50.720">
    <property type="entry name" value="NAD(P)-binding Rossmann-like Domain"/>
    <property type="match status" value="1"/>
</dbReference>
<organism evidence="5 6">
    <name type="scientific">Halovenus rubra</name>
    <dbReference type="NCBI Taxonomy" id="869890"/>
    <lineage>
        <taxon>Archaea</taxon>
        <taxon>Methanobacteriati</taxon>
        <taxon>Methanobacteriota</taxon>
        <taxon>Stenosarchaea group</taxon>
        <taxon>Halobacteria</taxon>
        <taxon>Halobacteriales</taxon>
        <taxon>Haloarculaceae</taxon>
        <taxon>Halovenus</taxon>
    </lineage>
</organism>
<dbReference type="RefSeq" id="WP_267638105.1">
    <property type="nucleotide sequence ID" value="NZ_JAODIY010000011.1"/>
</dbReference>
<keyword evidence="2" id="KW-0560">Oxidoreductase</keyword>
<dbReference type="InterPro" id="IPR055170">
    <property type="entry name" value="GFO_IDH_MocA-like_dom"/>
</dbReference>
<protein>
    <submittedName>
        <fullName evidence="5">Gfo/Idh/MocA family protein</fullName>
    </submittedName>
</protein>
<evidence type="ECO:0000256" key="2">
    <source>
        <dbReference type="ARBA" id="ARBA00023002"/>
    </source>
</evidence>
<dbReference type="PANTHER" id="PTHR22604">
    <property type="entry name" value="OXIDOREDUCTASES"/>
    <property type="match status" value="1"/>
</dbReference>
<comment type="similarity">
    <text evidence="1">Belongs to the Gfo/Idh/MocA family.</text>
</comment>
<dbReference type="InterPro" id="IPR050984">
    <property type="entry name" value="Gfo/Idh/MocA_domain"/>
</dbReference>
<dbReference type="Proteomes" id="UP001596414">
    <property type="component" value="Unassembled WGS sequence"/>
</dbReference>
<gene>
    <name evidence="5" type="ORF">ACFQJ7_07850</name>
</gene>
<sequence length="321" mass="35217">MHFGVISTATIGRKRVIPAIQQTDGATVAAIASRDQTHAEEVAAEFNIPTAYGSYAELLEDDRIDAIYNPLPNSLHAEWTKRSADAGLDVLCEKPLGVNAQEAKEMTAYCEDRGVTLMEAFMYRYHPRTQRARDIAANHLGEIRRVDAQFHFTLPDEYNVRLDPDLAGGSLMDVGCYTVTAARLFLGEPKSVYATAVDNRGCGVETNLTGHLSFSGGKTATISSGFDESVHQYTVLGTEGRLEVDRAFVPDGETTLCYTVDGRTVEERFDPVDQYKLEVEAFLDAVESGESPRTDGNEAVRTMRVVDALYESVDCEAPVTL</sequence>
<dbReference type="GO" id="GO:0016491">
    <property type="term" value="F:oxidoreductase activity"/>
    <property type="evidence" value="ECO:0007669"/>
    <property type="project" value="UniProtKB-KW"/>
</dbReference>
<dbReference type="Gene3D" id="3.30.360.10">
    <property type="entry name" value="Dihydrodipicolinate Reductase, domain 2"/>
    <property type="match status" value="1"/>
</dbReference>
<feature type="domain" description="GFO/IDH/MocA-like oxidoreductase" evidence="4">
    <location>
        <begin position="135"/>
        <end position="243"/>
    </location>
</feature>
<evidence type="ECO:0000313" key="5">
    <source>
        <dbReference type="EMBL" id="MFC7125953.1"/>
    </source>
</evidence>
<dbReference type="Pfam" id="PF22725">
    <property type="entry name" value="GFO_IDH_MocA_C3"/>
    <property type="match status" value="1"/>
</dbReference>
<evidence type="ECO:0000259" key="4">
    <source>
        <dbReference type="Pfam" id="PF22725"/>
    </source>
</evidence>
<dbReference type="EMBL" id="JBHSZQ010000011">
    <property type="protein sequence ID" value="MFC7125953.1"/>
    <property type="molecule type" value="Genomic_DNA"/>
</dbReference>
<feature type="domain" description="Gfo/Idh/MocA-like oxidoreductase N-terminal" evidence="3">
    <location>
        <begin position="2"/>
        <end position="120"/>
    </location>
</feature>
<dbReference type="SUPFAM" id="SSF55347">
    <property type="entry name" value="Glyceraldehyde-3-phosphate dehydrogenase-like, C-terminal domain"/>
    <property type="match status" value="1"/>
</dbReference>
<dbReference type="AlphaFoldDB" id="A0ABD5X7Q2"/>
<accession>A0ABD5X7Q2</accession>
<proteinExistence type="inferred from homology"/>